<keyword evidence="2" id="KW-0614">Plasmid</keyword>
<dbReference type="SUPFAM" id="SSF55486">
    <property type="entry name" value="Metalloproteases ('zincins'), catalytic domain"/>
    <property type="match status" value="1"/>
</dbReference>
<geneLocation type="plasmid" evidence="2 3">
    <name>punmamed1</name>
</geneLocation>
<gene>
    <name evidence="2" type="ORF">RI060_43380</name>
</gene>
<evidence type="ECO:0000313" key="3">
    <source>
        <dbReference type="Proteomes" id="UP001249394"/>
    </source>
</evidence>
<dbReference type="InterPro" id="IPR024079">
    <property type="entry name" value="MetalloPept_cat_dom_sf"/>
</dbReference>
<evidence type="ECO:0008006" key="4">
    <source>
        <dbReference type="Google" id="ProtNLM"/>
    </source>
</evidence>
<dbReference type="Proteomes" id="UP001249394">
    <property type="component" value="Plasmid punmamed1"/>
</dbReference>
<proteinExistence type="predicted"/>
<organism evidence="2 3">
    <name type="scientific">Streptomyces violaceus</name>
    <name type="common">Streptomyces venezuelae</name>
    <dbReference type="NCBI Taxonomy" id="1936"/>
    <lineage>
        <taxon>Bacteria</taxon>
        <taxon>Bacillati</taxon>
        <taxon>Actinomycetota</taxon>
        <taxon>Actinomycetes</taxon>
        <taxon>Kitasatosporales</taxon>
        <taxon>Streptomycetaceae</taxon>
        <taxon>Streptomyces</taxon>
    </lineage>
</organism>
<dbReference type="Gene3D" id="3.40.390.10">
    <property type="entry name" value="Collagenase (Catalytic Domain)"/>
    <property type="match status" value="1"/>
</dbReference>
<keyword evidence="1" id="KW-0732">Signal</keyword>
<feature type="chain" id="PRO_5047116926" description="Peptidase M10 metallopeptidase domain-containing protein" evidence="1">
    <location>
        <begin position="23"/>
        <end position="239"/>
    </location>
</feature>
<feature type="signal peptide" evidence="1">
    <location>
        <begin position="1"/>
        <end position="22"/>
    </location>
</feature>
<protein>
    <recommendedName>
        <fullName evidence="4">Peptidase M10 metallopeptidase domain-containing protein</fullName>
    </recommendedName>
</protein>
<keyword evidence="3" id="KW-1185">Reference proteome</keyword>
<evidence type="ECO:0000256" key="1">
    <source>
        <dbReference type="SAM" id="SignalP"/>
    </source>
</evidence>
<evidence type="ECO:0000313" key="2">
    <source>
        <dbReference type="EMBL" id="WND24167.1"/>
    </source>
</evidence>
<accession>A0ABY9UMN0</accession>
<sequence length="239" mass="25568">MRTRIAAGIAFAATLAAGAVIAAPGRTHATTGFQAYSGTGWKIATGNGMRYLSGSPWNIVFYDTGSRTALTEHAKRTAYELKRHTGVTFYVTTSINKGTTTCPTGRVIIMRLTSTVTRSSATQCHTATGAADGSRATFALTNWQNLKLSTSNEIYRRKVVSHELGHSVGLAHPSTWTADPSPLMRGDVWGGYKTVTYAAQYTPQDVNGLKNLRANASKLPPPTALTTVVNGAQVHEAHR</sequence>
<name>A0ABY9UMN0_STRVL</name>
<dbReference type="EMBL" id="CP134214">
    <property type="protein sequence ID" value="WND24167.1"/>
    <property type="molecule type" value="Genomic_DNA"/>
</dbReference>
<reference evidence="2 3" key="1">
    <citation type="submission" date="2023-09" db="EMBL/GenBank/DDBJ databases">
        <title>The genome sequence of Streptomyces anthocyanicus.</title>
        <authorList>
            <person name="Mo P."/>
        </authorList>
    </citation>
    <scope>NUCLEOTIDE SEQUENCE [LARGE SCALE GENOMIC DNA]</scope>
    <source>
        <strain evidence="2 3">JCM 4387</strain>
        <plasmid evidence="2 3">punmamed1</plasmid>
    </source>
</reference>